<reference evidence="2 3" key="1">
    <citation type="submission" date="2019-01" db="EMBL/GenBank/DDBJ databases">
        <title>Halorientalis sp. F13-25 a new haloarchaeum isolated from hypersaline water.</title>
        <authorList>
            <person name="Ana D.-V."/>
            <person name="Cristina S.-P."/>
            <person name="Antonio V."/>
        </authorList>
    </citation>
    <scope>NUCLEOTIDE SEQUENCE [LARGE SCALE GENOMIC DNA]</scope>
    <source>
        <strain evidence="2 3">F13-25</strain>
    </source>
</reference>
<evidence type="ECO:0000256" key="1">
    <source>
        <dbReference type="SAM" id="MobiDB-lite"/>
    </source>
</evidence>
<organism evidence="2 3">
    <name type="scientific">Halorientalis pallida</name>
    <dbReference type="NCBI Taxonomy" id="2479928"/>
    <lineage>
        <taxon>Archaea</taxon>
        <taxon>Methanobacteriati</taxon>
        <taxon>Methanobacteriota</taxon>
        <taxon>Stenosarchaea group</taxon>
        <taxon>Halobacteria</taxon>
        <taxon>Halobacteriales</taxon>
        <taxon>Haloarculaceae</taxon>
        <taxon>Halorientalis</taxon>
    </lineage>
</organism>
<feature type="region of interest" description="Disordered" evidence="1">
    <location>
        <begin position="15"/>
        <end position="34"/>
    </location>
</feature>
<evidence type="ECO:0000313" key="3">
    <source>
        <dbReference type="Proteomes" id="UP000289691"/>
    </source>
</evidence>
<dbReference type="OrthoDB" id="241191at2157"/>
<evidence type="ECO:0000313" key="2">
    <source>
        <dbReference type="EMBL" id="RXK46741.1"/>
    </source>
</evidence>
<dbReference type="EMBL" id="RDFA01000008">
    <property type="protein sequence ID" value="RXK46741.1"/>
    <property type="molecule type" value="Genomic_DNA"/>
</dbReference>
<dbReference type="RefSeq" id="WP_129070537.1">
    <property type="nucleotide sequence ID" value="NZ_RDFA01000008.1"/>
</dbReference>
<comment type="caution">
    <text evidence="2">The sequence shown here is derived from an EMBL/GenBank/DDBJ whole genome shotgun (WGS) entry which is preliminary data.</text>
</comment>
<sequence length="73" mass="8087">MIRDALQRLGVRLGLTETAGSEDSDESDESRFVPSVLDASVRDAHASSNTGLESVIAQMEEKARLLEDQRRNR</sequence>
<keyword evidence="3" id="KW-1185">Reference proteome</keyword>
<proteinExistence type="predicted"/>
<dbReference type="AlphaFoldDB" id="A0A498KXK3"/>
<name>A0A498KXK3_9EURY</name>
<gene>
    <name evidence="2" type="ORF">EAF64_18900</name>
</gene>
<protein>
    <submittedName>
        <fullName evidence="2">Uncharacterized protein</fullName>
    </submittedName>
</protein>
<accession>A0A498KXK3</accession>
<dbReference type="Proteomes" id="UP000289691">
    <property type="component" value="Unassembled WGS sequence"/>
</dbReference>